<protein>
    <submittedName>
        <fullName evidence="1">Uncharacterized protein</fullName>
    </submittedName>
</protein>
<evidence type="ECO:0000313" key="1">
    <source>
        <dbReference type="EMBL" id="KKN76107.1"/>
    </source>
</evidence>
<proteinExistence type="predicted"/>
<dbReference type="AlphaFoldDB" id="A0A0F9TME1"/>
<organism evidence="1">
    <name type="scientific">marine sediment metagenome</name>
    <dbReference type="NCBI Taxonomy" id="412755"/>
    <lineage>
        <taxon>unclassified sequences</taxon>
        <taxon>metagenomes</taxon>
        <taxon>ecological metagenomes</taxon>
    </lineage>
</organism>
<dbReference type="EMBL" id="LAZR01000299">
    <property type="protein sequence ID" value="KKN76107.1"/>
    <property type="molecule type" value="Genomic_DNA"/>
</dbReference>
<accession>A0A0F9TME1</accession>
<gene>
    <name evidence="1" type="ORF">LCGC14_0373020</name>
</gene>
<sequence>MASTTKPRTGSRTTSTFLLLVTLAVSVAIWAILKFSAPLPVIVYAEQEEEAMDFRQSCRLNTILNESLSECYKHQYCNLGNDEMFLMYETRKIVIIDCKKADLVDIYRHELNRAEELKQRKLDDFRDVVDPV</sequence>
<reference evidence="1" key="1">
    <citation type="journal article" date="2015" name="Nature">
        <title>Complex archaea that bridge the gap between prokaryotes and eukaryotes.</title>
        <authorList>
            <person name="Spang A."/>
            <person name="Saw J.H."/>
            <person name="Jorgensen S.L."/>
            <person name="Zaremba-Niedzwiedzka K."/>
            <person name="Martijn J."/>
            <person name="Lind A.E."/>
            <person name="van Eijk R."/>
            <person name="Schleper C."/>
            <person name="Guy L."/>
            <person name="Ettema T.J."/>
        </authorList>
    </citation>
    <scope>NUCLEOTIDE SEQUENCE</scope>
</reference>
<comment type="caution">
    <text evidence="1">The sequence shown here is derived from an EMBL/GenBank/DDBJ whole genome shotgun (WGS) entry which is preliminary data.</text>
</comment>
<name>A0A0F9TME1_9ZZZZ</name>